<name>A0ABT1Y8Z1_9BACL</name>
<dbReference type="Proteomes" id="UP001300012">
    <property type="component" value="Unassembled WGS sequence"/>
</dbReference>
<accession>A0ABT1Y8Z1</accession>
<organism evidence="2 3">
    <name type="scientific">Paenibacillus radicis</name>
    <name type="common">ex Xue et al. 2023</name>
    <dbReference type="NCBI Taxonomy" id="2972489"/>
    <lineage>
        <taxon>Bacteria</taxon>
        <taxon>Bacillati</taxon>
        <taxon>Bacillota</taxon>
        <taxon>Bacilli</taxon>
        <taxon>Bacillales</taxon>
        <taxon>Paenibacillaceae</taxon>
        <taxon>Paenibacillus</taxon>
    </lineage>
</organism>
<evidence type="ECO:0000313" key="2">
    <source>
        <dbReference type="EMBL" id="MCR8629665.1"/>
    </source>
</evidence>
<evidence type="ECO:0000313" key="3">
    <source>
        <dbReference type="Proteomes" id="UP001300012"/>
    </source>
</evidence>
<comment type="caution">
    <text evidence="2">The sequence shown here is derived from an EMBL/GenBank/DDBJ whole genome shotgun (WGS) entry which is preliminary data.</text>
</comment>
<sequence>MEEYSAISRATDEGPYIRKAVDEDIPMLCKLMLQLGGEGISYDEMKDRLRMTEQSDSDTIYIYEQEGLVLGTLVFRVRENIREVSRYGEICIIVVDALSKRSGIGRSLMKFAEQLALELGCNGTYLISGFGRKEEAHLFYQELGYEITGYRFVKMLEKT</sequence>
<dbReference type="InterPro" id="IPR016181">
    <property type="entry name" value="Acyl_CoA_acyltransferase"/>
</dbReference>
<gene>
    <name evidence="2" type="ORF">NV381_00480</name>
</gene>
<dbReference type="CDD" id="cd04301">
    <property type="entry name" value="NAT_SF"/>
    <property type="match status" value="1"/>
</dbReference>
<dbReference type="Gene3D" id="3.40.630.30">
    <property type="match status" value="1"/>
</dbReference>
<dbReference type="EMBL" id="JANQBD010000001">
    <property type="protein sequence ID" value="MCR8629665.1"/>
    <property type="molecule type" value="Genomic_DNA"/>
</dbReference>
<dbReference type="SUPFAM" id="SSF55729">
    <property type="entry name" value="Acyl-CoA N-acyltransferases (Nat)"/>
    <property type="match status" value="1"/>
</dbReference>
<evidence type="ECO:0000259" key="1">
    <source>
        <dbReference type="PROSITE" id="PS51186"/>
    </source>
</evidence>
<reference evidence="2 3" key="1">
    <citation type="submission" date="2022-08" db="EMBL/GenBank/DDBJ databases">
        <title>Paenibacillus endoradicis sp. nov., Paenibacillus radicibacter sp. nov and Paenibacillus pararadicis sp. nov., three cold-adapted plant growth-promoting bacteria isolated from root of Larix gmelinii in Great Khingan.</title>
        <authorList>
            <person name="Xue H."/>
        </authorList>
    </citation>
    <scope>NUCLEOTIDE SEQUENCE [LARGE SCALE GENOMIC DNA]</scope>
    <source>
        <strain evidence="2 3">N5-1-1-5</strain>
    </source>
</reference>
<protein>
    <submittedName>
        <fullName evidence="2">GNAT family N-acetyltransferase</fullName>
    </submittedName>
</protein>
<keyword evidence="3" id="KW-1185">Reference proteome</keyword>
<dbReference type="RefSeq" id="WP_258211289.1">
    <property type="nucleotide sequence ID" value="NZ_JANQBD010000001.1"/>
</dbReference>
<dbReference type="Pfam" id="PF00583">
    <property type="entry name" value="Acetyltransf_1"/>
    <property type="match status" value="1"/>
</dbReference>
<feature type="domain" description="N-acetyltransferase" evidence="1">
    <location>
        <begin position="15"/>
        <end position="159"/>
    </location>
</feature>
<dbReference type="InterPro" id="IPR000182">
    <property type="entry name" value="GNAT_dom"/>
</dbReference>
<proteinExistence type="predicted"/>
<dbReference type="PROSITE" id="PS51186">
    <property type="entry name" value="GNAT"/>
    <property type="match status" value="1"/>
</dbReference>